<proteinExistence type="predicted"/>
<reference evidence="3" key="1">
    <citation type="submission" date="2021-02" db="EMBL/GenBank/DDBJ databases">
        <authorList>
            <person name="Dougan E. K."/>
            <person name="Rhodes N."/>
            <person name="Thang M."/>
            <person name="Chan C."/>
        </authorList>
    </citation>
    <scope>NUCLEOTIDE SEQUENCE</scope>
</reference>
<dbReference type="AlphaFoldDB" id="A0A812T569"/>
<protein>
    <recommendedName>
        <fullName evidence="2">IPT/TIG domain-containing protein</fullName>
    </recommendedName>
</protein>
<evidence type="ECO:0000313" key="4">
    <source>
        <dbReference type="Proteomes" id="UP000604046"/>
    </source>
</evidence>
<sequence>MIMMMVMKMYIKMKMMKFDDDDDAAAGEHEIVINKTQTVSGQVSELHHHPLRVSMAAAAKNLFYTYEVVQEEDAEYNASEVIAAAENEWRLTMMSPLEADEFKPRQPAEAPPVVPIVPEPVPVFPANNTALAIPSSTSFISPAFNITTYQPGVRILHIAPRSFLPYHDSISGQPHILHLTVRGLLETISSCVVRFGDVDANATRVANSSLIEAIVPPASTNVTVPIHIFCGQELLQVTYPQTWNFRYVFLPEVHAVDPDEVEAQSREWLTLHGRYFEDYPGRSCLIGGELIQNVAVRWMSPNMVQCRMPLWKQEVVAVNTWVRIWAAWYTFSMEELSLLVFGGPDKGVVYVAEPWNITLYGYNFIPGLQCLFNDYVRADPFHLQHEQLTCEMPPEFVKVGVGNITVRLVMRRDFARQTKYVLEERSFSIALDNRPPPATVQPADYHHKEDEDEEHEPTEFRRYNGNLRPPSEDELPPERPKVQNAVKTGSRLSVFRMHTVRMEIV</sequence>
<comment type="caution">
    <text evidence="3">The sequence shown here is derived from an EMBL/GenBank/DDBJ whole genome shotgun (WGS) entry which is preliminary data.</text>
</comment>
<dbReference type="EMBL" id="CAJNDS010002520">
    <property type="protein sequence ID" value="CAE7509512.1"/>
    <property type="molecule type" value="Genomic_DNA"/>
</dbReference>
<feature type="domain" description="IPT/TIG" evidence="2">
    <location>
        <begin position="251"/>
        <end position="321"/>
    </location>
</feature>
<dbReference type="InterPro" id="IPR002909">
    <property type="entry name" value="IPT_dom"/>
</dbReference>
<gene>
    <name evidence="3" type="ORF">SNAT2548_LOCUS28533</name>
</gene>
<keyword evidence="4" id="KW-1185">Reference proteome</keyword>
<accession>A0A812T569</accession>
<dbReference type="Proteomes" id="UP000604046">
    <property type="component" value="Unassembled WGS sequence"/>
</dbReference>
<evidence type="ECO:0000313" key="3">
    <source>
        <dbReference type="EMBL" id="CAE7509512.1"/>
    </source>
</evidence>
<evidence type="ECO:0000259" key="2">
    <source>
        <dbReference type="Pfam" id="PF01833"/>
    </source>
</evidence>
<dbReference type="Pfam" id="PF01833">
    <property type="entry name" value="TIG"/>
    <property type="match status" value="1"/>
</dbReference>
<evidence type="ECO:0000256" key="1">
    <source>
        <dbReference type="SAM" id="MobiDB-lite"/>
    </source>
</evidence>
<dbReference type="OrthoDB" id="10372629at2759"/>
<name>A0A812T569_9DINO</name>
<feature type="region of interest" description="Disordered" evidence="1">
    <location>
        <begin position="432"/>
        <end position="484"/>
    </location>
</feature>
<organism evidence="3 4">
    <name type="scientific">Symbiodinium natans</name>
    <dbReference type="NCBI Taxonomy" id="878477"/>
    <lineage>
        <taxon>Eukaryota</taxon>
        <taxon>Sar</taxon>
        <taxon>Alveolata</taxon>
        <taxon>Dinophyceae</taxon>
        <taxon>Suessiales</taxon>
        <taxon>Symbiodiniaceae</taxon>
        <taxon>Symbiodinium</taxon>
    </lineage>
</organism>